<evidence type="ECO:0000259" key="15">
    <source>
        <dbReference type="Pfam" id="PF04561"/>
    </source>
</evidence>
<dbReference type="InterPro" id="IPR007642">
    <property type="entry name" value="RNA_pol_Rpb2_2"/>
</dbReference>
<evidence type="ECO:0000259" key="16">
    <source>
        <dbReference type="Pfam" id="PF04563"/>
    </source>
</evidence>
<dbReference type="InterPro" id="IPR007647">
    <property type="entry name" value="RNA_pol_Rpb2_5"/>
</dbReference>
<dbReference type="Pfam" id="PF04561">
    <property type="entry name" value="RNA_pol_Rpb2_2"/>
    <property type="match status" value="1"/>
</dbReference>
<dbReference type="GO" id="GO:0003677">
    <property type="term" value="F:DNA binding"/>
    <property type="evidence" value="ECO:0007669"/>
    <property type="project" value="UniProtKB-KW"/>
</dbReference>
<dbReference type="InterPro" id="IPR007645">
    <property type="entry name" value="RNA_pol_Rpb2_3"/>
</dbReference>
<dbReference type="Gene3D" id="2.40.50.150">
    <property type="match status" value="1"/>
</dbReference>
<evidence type="ECO:0000256" key="9">
    <source>
        <dbReference type="ARBA" id="ARBA00022833"/>
    </source>
</evidence>
<evidence type="ECO:0000259" key="14">
    <source>
        <dbReference type="Pfam" id="PF04560"/>
    </source>
</evidence>
<dbReference type="Pfam" id="PF04560">
    <property type="entry name" value="RNA_pol_Rpb2_7"/>
    <property type="match status" value="1"/>
</dbReference>
<dbReference type="SUPFAM" id="SSF64484">
    <property type="entry name" value="beta and beta-prime subunits of DNA dependent RNA-polymerase"/>
    <property type="match status" value="1"/>
</dbReference>
<dbReference type="Pfam" id="PF00562">
    <property type="entry name" value="RNA_pol_Rpb2_6"/>
    <property type="match status" value="1"/>
</dbReference>
<keyword evidence="7" id="KW-0479">Metal-binding</keyword>
<accession>A0A6C0LN67</accession>
<dbReference type="EC" id="2.7.7.6" evidence="2"/>
<feature type="compositionally biased region" description="Polar residues" evidence="12">
    <location>
        <begin position="1424"/>
        <end position="1436"/>
    </location>
</feature>
<keyword evidence="10" id="KW-0238">DNA-binding</keyword>
<dbReference type="PANTHER" id="PTHR20856">
    <property type="entry name" value="DNA-DIRECTED RNA POLYMERASE I SUBUNIT 2"/>
    <property type="match status" value="1"/>
</dbReference>
<keyword evidence="4" id="KW-0597">Phosphoprotein</keyword>
<dbReference type="GO" id="GO:0003899">
    <property type="term" value="F:DNA-directed RNA polymerase activity"/>
    <property type="evidence" value="ECO:0007669"/>
    <property type="project" value="UniProtKB-EC"/>
</dbReference>
<feature type="domain" description="DNA-directed RNA polymerase subunit 2 hybrid-binding" evidence="13">
    <location>
        <begin position="758"/>
        <end position="1123"/>
    </location>
</feature>
<evidence type="ECO:0000256" key="3">
    <source>
        <dbReference type="ARBA" id="ARBA00022478"/>
    </source>
</evidence>
<dbReference type="InterPro" id="IPR007646">
    <property type="entry name" value="RNA_pol_Rpb2_4"/>
</dbReference>
<dbReference type="Pfam" id="PF04566">
    <property type="entry name" value="RNA_pol_Rpb2_4"/>
    <property type="match status" value="1"/>
</dbReference>
<dbReference type="Pfam" id="PF04567">
    <property type="entry name" value="RNA_pol_Rpb2_5"/>
    <property type="match status" value="1"/>
</dbReference>
<sequence>MSDKNDAFNHVSWKIIDRYFKDNPSNLVAHHLDSYNNFFDKDINRIFLENNPIRFIEREDESKSEKRNECLLYLGGKAGDKIYFGKPIIYDDNYTHFMYPNDARLRNMTYGTTIHYDVDVDFIYYDKEGTKMEHSMTLDKILLGRFPIMLQSKLCILNTLSKNVRFNMGECRNDYGGYFIIDGKEKVIVSQEKFADNMLYIKENKKDNLYSFSAEIRSVSEDTSKPTRVVAVKILSPTTVLSNNQLLVSVPNVRKPVPLFILMRALGVISDKDIIKCCLLNIEKNKNYIDLFIPSVHDANKIFTQVTALEYIASFTKRGTISSVMEILTDYFLPHVGELNFLNKAYYVGYMVFKLLQVFTKEKKPTDRDNFKFKRIELTGTLIYDLFREYYLIQKKDISRKIDEEYYYHKGEYVDDDTLTAVEKKQQKNKPKESDKYKDNFISLISANFKEFFKERVVETGFKKGFKGNWGAQAYTKKIGIVQDLNRLSWNTYISHLRKLNLPLDPTAKVVGPRLLNSSQWGIIDPLDTPDGGNIGLHKHLSITAYITSSSSAINMFNWLRINIPLKETLECSNEQLFDSTKVIINGNWVGVVDDPIEISNRLKLYRRNGVLSLYHSISFDYENNEIYIYTDAGRLTRPIYYIEHKKISFNRKEVIDLINNGEITWQQITCGFKAKLDVNFNTKQNKIYNTYELYPDISKEADAQYNVLQSHKSIVDYIDCAEEENTLIAINVDDLPKSKYYTHIEIDPSLLLGVMGNQIIYPENNPFPRNSFSCGQSRQAVSVYHTNYQTRIDKTAVILNYGQIPLIKSRYLEYINNEEQPYGVNAIVAIMAYTGYNVEDAILINKGAIDRGMFRTTYFSMYESREESSKVAGMVNSRFANIEKNNVINKRRGYDYSYLDDHGMIKENTPLNDKIILIGKMNTNLENKDVSIDDSVKPKKGQLGFVDKSFITDGEEGFNIAKVRVREERIPAIGDKMASRAGQKGTLGLIINEEDMPFTSDGIRPDLIINPHALPSRMTIGQVVESLFGKLCTSVGAFGDCTAFQVKGSNYSTYAPLLVKEGFSYTGNQLLYNGMTGQQLASDIYIGPTYYMRLKHMVKDKINYRARGPNNNLTKQPVSGRANDGGLRIGEMERDGVLAHGMSRFLNESFLERADEYYFAVCNTTGSIAVYNESRNLFLSPLADGPLKFHTTPDGNMNIKNITKFGRSFSVLRVPYSFKLLIQELNIMNIQMRIITEENIDQFVSMGYSENIIQLTNTLDVNNDGNKNGLLSRAVRNYRKNSLLEKGATNKPVELPNEKIELPEHLKENKMAEALKITNEQKQYKLAADEIPEMIDLTKEMMADPTKAFYTQQVMPDGRVIFRNKYVGPYSIITSLSKEDQLYLIQQPLQIQYKILDEIYKKYGNTVLEQKELFDKGVTKTPFLNNVETDTNSSPGYDPNSPAYDPNSPAYDPNSPAYNPNSPAYNPNSPAYDPNANSSPKYSPTSPAYDPNANSSPKYSPTSPAYDPNANASPKYSPTSPAYDLSPSGESKEFKINITPPSKKETILDVPEADLQKETENKDTESETAITSNNSKQIVIGDNKSFSFSK</sequence>
<proteinExistence type="inferred from homology"/>
<dbReference type="EMBL" id="MN740522">
    <property type="protein sequence ID" value="QHU31014.1"/>
    <property type="molecule type" value="Genomic_DNA"/>
</dbReference>
<dbReference type="Gene3D" id="3.90.1100.10">
    <property type="match status" value="1"/>
</dbReference>
<dbReference type="Pfam" id="PF04565">
    <property type="entry name" value="RNA_pol_Rpb2_3"/>
    <property type="match status" value="1"/>
</dbReference>
<keyword evidence="8" id="KW-0677">Repeat</keyword>
<dbReference type="GO" id="GO:0000428">
    <property type="term" value="C:DNA-directed RNA polymerase complex"/>
    <property type="evidence" value="ECO:0007669"/>
    <property type="project" value="UniProtKB-KW"/>
</dbReference>
<dbReference type="InterPro" id="IPR007120">
    <property type="entry name" value="DNA-dir_RNAP_su2_dom"/>
</dbReference>
<evidence type="ECO:0000256" key="11">
    <source>
        <dbReference type="ARBA" id="ARBA00023163"/>
    </source>
</evidence>
<feature type="domain" description="RNA polymerase beta subunit protrusion" evidence="16">
    <location>
        <begin position="26"/>
        <end position="405"/>
    </location>
</feature>
<evidence type="ECO:0000256" key="8">
    <source>
        <dbReference type="ARBA" id="ARBA00022737"/>
    </source>
</evidence>
<dbReference type="InterPro" id="IPR007641">
    <property type="entry name" value="RNA_pol_Rpb2_7"/>
</dbReference>
<dbReference type="InterPro" id="IPR007644">
    <property type="entry name" value="RNA_pol_bsu_protrusion"/>
</dbReference>
<evidence type="ECO:0000256" key="5">
    <source>
        <dbReference type="ARBA" id="ARBA00022679"/>
    </source>
</evidence>
<keyword evidence="5" id="KW-0808">Transferase</keyword>
<protein>
    <recommendedName>
        <fullName evidence="2">DNA-directed RNA polymerase</fullName>
        <ecNumber evidence="2">2.7.7.6</ecNumber>
    </recommendedName>
</protein>
<evidence type="ECO:0000256" key="4">
    <source>
        <dbReference type="ARBA" id="ARBA00022553"/>
    </source>
</evidence>
<dbReference type="InterPro" id="IPR037033">
    <property type="entry name" value="DNA-dir_RNAP_su2_hyb_sf"/>
</dbReference>
<organism evidence="20">
    <name type="scientific">viral metagenome</name>
    <dbReference type="NCBI Taxonomy" id="1070528"/>
    <lineage>
        <taxon>unclassified sequences</taxon>
        <taxon>metagenomes</taxon>
        <taxon>organismal metagenomes</taxon>
    </lineage>
</organism>
<dbReference type="InterPro" id="IPR015712">
    <property type="entry name" value="DNA-dir_RNA_pol_su2"/>
</dbReference>
<dbReference type="CDD" id="cd00653">
    <property type="entry name" value="RNA_pol_B_RPB2"/>
    <property type="match status" value="1"/>
</dbReference>
<dbReference type="InterPro" id="IPR000684">
    <property type="entry name" value="RNA_pol_II_repeat_euk"/>
</dbReference>
<dbReference type="Gene3D" id="3.90.1110.10">
    <property type="entry name" value="RNA polymerase Rpb2, domain 2"/>
    <property type="match status" value="1"/>
</dbReference>
<feature type="domain" description="RNA polymerase Rpb2" evidence="19">
    <location>
        <begin position="713"/>
        <end position="749"/>
    </location>
</feature>
<evidence type="ECO:0000259" key="13">
    <source>
        <dbReference type="Pfam" id="PF00562"/>
    </source>
</evidence>
<keyword evidence="11" id="KW-0804">Transcription</keyword>
<feature type="domain" description="RNA polymerase Rpb2" evidence="14">
    <location>
        <begin position="1126"/>
        <end position="1237"/>
    </location>
</feature>
<feature type="domain" description="RNA polymerase Rpb2" evidence="17">
    <location>
        <begin position="485"/>
        <end position="547"/>
    </location>
</feature>
<feature type="domain" description="RNA polymerase Rpb2" evidence="15">
    <location>
        <begin position="242"/>
        <end position="377"/>
    </location>
</feature>
<name>A0A6C0LN67_9ZZZZ</name>
<evidence type="ECO:0000259" key="18">
    <source>
        <dbReference type="Pfam" id="PF04566"/>
    </source>
</evidence>
<evidence type="ECO:0000256" key="6">
    <source>
        <dbReference type="ARBA" id="ARBA00022695"/>
    </source>
</evidence>
<dbReference type="InterPro" id="IPR037034">
    <property type="entry name" value="RNA_pol_Rpb2_2_sf"/>
</dbReference>
<dbReference type="Gene3D" id="2.40.270.10">
    <property type="entry name" value="DNA-directed RNA polymerase, subunit 2, domain 6"/>
    <property type="match status" value="1"/>
</dbReference>
<feature type="compositionally biased region" description="Polar residues" evidence="12">
    <location>
        <begin position="1476"/>
        <end position="1504"/>
    </location>
</feature>
<dbReference type="InterPro" id="IPR014724">
    <property type="entry name" value="RNA_pol_RPB2_OB-fold"/>
</dbReference>
<comment type="similarity">
    <text evidence="1">Belongs to the RNA polymerase beta chain family.</text>
</comment>
<evidence type="ECO:0000256" key="10">
    <source>
        <dbReference type="ARBA" id="ARBA00023125"/>
    </source>
</evidence>
<reference evidence="20" key="1">
    <citation type="journal article" date="2020" name="Nature">
        <title>Giant virus diversity and host interactions through global metagenomics.</title>
        <authorList>
            <person name="Schulz F."/>
            <person name="Roux S."/>
            <person name="Paez-Espino D."/>
            <person name="Jungbluth S."/>
            <person name="Walsh D.A."/>
            <person name="Denef V.J."/>
            <person name="McMahon K.D."/>
            <person name="Konstantinidis K.T."/>
            <person name="Eloe-Fadrosh E.A."/>
            <person name="Kyrpides N.C."/>
            <person name="Woyke T."/>
        </authorList>
    </citation>
    <scope>NUCLEOTIDE SEQUENCE</scope>
    <source>
        <strain evidence="20">GVMAG-M-3300027892-73</strain>
    </source>
</reference>
<keyword evidence="6" id="KW-0548">Nucleotidyltransferase</keyword>
<evidence type="ECO:0000256" key="7">
    <source>
        <dbReference type="ARBA" id="ARBA00022723"/>
    </source>
</evidence>
<feature type="region of interest" description="Disordered" evidence="12">
    <location>
        <begin position="1424"/>
        <end position="1576"/>
    </location>
</feature>
<evidence type="ECO:0000313" key="20">
    <source>
        <dbReference type="EMBL" id="QHU31014.1"/>
    </source>
</evidence>
<feature type="compositionally biased region" description="Basic and acidic residues" evidence="12">
    <location>
        <begin position="1555"/>
        <end position="1566"/>
    </location>
</feature>
<feature type="compositionally biased region" description="Low complexity" evidence="12">
    <location>
        <begin position="1450"/>
        <end position="1473"/>
    </location>
</feature>
<dbReference type="InterPro" id="IPR007121">
    <property type="entry name" value="RNA_pol_bsu_CS"/>
</dbReference>
<evidence type="ECO:0000259" key="19">
    <source>
        <dbReference type="Pfam" id="PF04567"/>
    </source>
</evidence>
<evidence type="ECO:0000256" key="12">
    <source>
        <dbReference type="SAM" id="MobiDB-lite"/>
    </source>
</evidence>
<dbReference type="Pfam" id="PF04563">
    <property type="entry name" value="RNA_pol_Rpb2_1"/>
    <property type="match status" value="1"/>
</dbReference>
<dbReference type="PROSITE" id="PS00115">
    <property type="entry name" value="RNA_POL_II_REPEAT"/>
    <property type="match status" value="2"/>
</dbReference>
<feature type="compositionally biased region" description="Polar residues" evidence="12">
    <location>
        <begin position="1511"/>
        <end position="1521"/>
    </location>
</feature>
<dbReference type="GO" id="GO:0046872">
    <property type="term" value="F:metal ion binding"/>
    <property type="evidence" value="ECO:0007669"/>
    <property type="project" value="UniProtKB-KW"/>
</dbReference>
<keyword evidence="9" id="KW-0862">Zinc</keyword>
<dbReference type="GO" id="GO:0032549">
    <property type="term" value="F:ribonucleoside binding"/>
    <property type="evidence" value="ECO:0007669"/>
    <property type="project" value="InterPro"/>
</dbReference>
<evidence type="ECO:0000256" key="2">
    <source>
        <dbReference type="ARBA" id="ARBA00012418"/>
    </source>
</evidence>
<dbReference type="GO" id="GO:0006366">
    <property type="term" value="P:transcription by RNA polymerase II"/>
    <property type="evidence" value="ECO:0007669"/>
    <property type="project" value="InterPro"/>
</dbReference>
<dbReference type="PROSITE" id="PS01166">
    <property type="entry name" value="RNA_POL_BETA"/>
    <property type="match status" value="1"/>
</dbReference>
<keyword evidence="3" id="KW-0240">DNA-directed RNA polymerase</keyword>
<evidence type="ECO:0000256" key="1">
    <source>
        <dbReference type="ARBA" id="ARBA00006835"/>
    </source>
</evidence>
<evidence type="ECO:0000259" key="17">
    <source>
        <dbReference type="Pfam" id="PF04565"/>
    </source>
</evidence>
<dbReference type="Gene3D" id="3.90.1800.10">
    <property type="entry name" value="RNA polymerase alpha subunit dimerisation domain"/>
    <property type="match status" value="1"/>
</dbReference>
<feature type="domain" description="RNA polymerase Rpb2" evidence="18">
    <location>
        <begin position="583"/>
        <end position="643"/>
    </location>
</feature>